<dbReference type="InterPro" id="IPR022002">
    <property type="entry name" value="ChsH2_Znr"/>
</dbReference>
<dbReference type="InterPro" id="IPR012340">
    <property type="entry name" value="NA-bd_OB-fold"/>
</dbReference>
<name>A0A3A3G179_9BURK</name>
<dbReference type="SUPFAM" id="SSF50249">
    <property type="entry name" value="Nucleic acid-binding proteins"/>
    <property type="match status" value="1"/>
</dbReference>
<dbReference type="PANTHER" id="PTHR34075:SF5">
    <property type="entry name" value="BLR3430 PROTEIN"/>
    <property type="match status" value="1"/>
</dbReference>
<evidence type="ECO:0000313" key="4">
    <source>
        <dbReference type="Proteomes" id="UP000266327"/>
    </source>
</evidence>
<dbReference type="OrthoDB" id="5514845at2"/>
<comment type="caution">
    <text evidence="3">The sequence shown here is derived from an EMBL/GenBank/DDBJ whole genome shotgun (WGS) entry which is preliminary data.</text>
</comment>
<dbReference type="InterPro" id="IPR002878">
    <property type="entry name" value="ChsH2_C"/>
</dbReference>
<dbReference type="EMBL" id="QYUQ01000002">
    <property type="protein sequence ID" value="RJG00669.1"/>
    <property type="molecule type" value="Genomic_DNA"/>
</dbReference>
<dbReference type="AlphaFoldDB" id="A0A3A3G179"/>
<protein>
    <recommendedName>
        <fullName evidence="5">DNA-binding protein</fullName>
    </recommendedName>
</protein>
<dbReference type="Pfam" id="PF12172">
    <property type="entry name" value="zf-ChsH2"/>
    <property type="match status" value="1"/>
</dbReference>
<evidence type="ECO:0000313" key="3">
    <source>
        <dbReference type="EMBL" id="RJG00669.1"/>
    </source>
</evidence>
<organism evidence="3 4">
    <name type="scientific">Noviherbaspirillum sedimenti</name>
    <dbReference type="NCBI Taxonomy" id="2320865"/>
    <lineage>
        <taxon>Bacteria</taxon>
        <taxon>Pseudomonadati</taxon>
        <taxon>Pseudomonadota</taxon>
        <taxon>Betaproteobacteria</taxon>
        <taxon>Burkholderiales</taxon>
        <taxon>Oxalobacteraceae</taxon>
        <taxon>Noviherbaspirillum</taxon>
    </lineage>
</organism>
<proteinExistence type="predicted"/>
<dbReference type="Gene3D" id="6.10.30.10">
    <property type="match status" value="1"/>
</dbReference>
<evidence type="ECO:0000259" key="1">
    <source>
        <dbReference type="Pfam" id="PF01796"/>
    </source>
</evidence>
<feature type="domain" description="ChsH2 rubredoxin-like zinc ribbon" evidence="2">
    <location>
        <begin position="23"/>
        <end position="57"/>
    </location>
</feature>
<dbReference type="PANTHER" id="PTHR34075">
    <property type="entry name" value="BLR3430 PROTEIN"/>
    <property type="match status" value="1"/>
</dbReference>
<dbReference type="Proteomes" id="UP000266327">
    <property type="component" value="Unassembled WGS sequence"/>
</dbReference>
<gene>
    <name evidence="3" type="ORF">D3878_02955</name>
</gene>
<accession>A0A3A3G179</accession>
<keyword evidence="4" id="KW-1185">Reference proteome</keyword>
<dbReference type="InterPro" id="IPR052513">
    <property type="entry name" value="Thioester_dehydratase-like"/>
</dbReference>
<sequence length="140" mass="15835">MMLAYAENGRPLPLVAPISQPFFDAAREQKLLLQKCPRDGFFFYPRSHCPHCLKTDWSWQPARASGKVYSFTIERMGQDPSQRARIPFVIAVVDLDEGVRIIGNIVDCAHEDVRVSMAVNVCFEIIDNMPLTCFRSVSAT</sequence>
<evidence type="ECO:0000259" key="2">
    <source>
        <dbReference type="Pfam" id="PF12172"/>
    </source>
</evidence>
<evidence type="ECO:0008006" key="5">
    <source>
        <dbReference type="Google" id="ProtNLM"/>
    </source>
</evidence>
<reference evidence="4" key="1">
    <citation type="submission" date="2018-09" db="EMBL/GenBank/DDBJ databases">
        <authorList>
            <person name="Zhu H."/>
        </authorList>
    </citation>
    <scope>NUCLEOTIDE SEQUENCE [LARGE SCALE GENOMIC DNA]</scope>
    <source>
        <strain evidence="4">K1S02-23</strain>
    </source>
</reference>
<dbReference type="Pfam" id="PF01796">
    <property type="entry name" value="OB_ChsH2_C"/>
    <property type="match status" value="1"/>
</dbReference>
<feature type="domain" description="ChsH2 C-terminal OB-fold" evidence="1">
    <location>
        <begin position="59"/>
        <end position="124"/>
    </location>
</feature>
<dbReference type="RefSeq" id="WP_119784124.1">
    <property type="nucleotide sequence ID" value="NZ_QYUQ01000002.1"/>
</dbReference>